<dbReference type="RefSeq" id="WP_175373118.1">
    <property type="nucleotide sequence ID" value="NZ_JABWCS010000215.1"/>
</dbReference>
<sequence>MGRRNYWHVYNYMRRKLIDNGKQPERPELLNEFIDLDPDEVDEGIAEFEVAYGRRNEAVSHG</sequence>
<proteinExistence type="predicted"/>
<gene>
    <name evidence="1" type="ORF">HPT30_20185</name>
</gene>
<organism evidence="1 2">
    <name type="scientific">Paenibacillus agri</name>
    <dbReference type="NCBI Taxonomy" id="2744309"/>
    <lineage>
        <taxon>Bacteria</taxon>
        <taxon>Bacillati</taxon>
        <taxon>Bacillota</taxon>
        <taxon>Bacilli</taxon>
        <taxon>Bacillales</taxon>
        <taxon>Paenibacillaceae</taxon>
        <taxon>Paenibacillus</taxon>
    </lineage>
</organism>
<comment type="caution">
    <text evidence="1">The sequence shown here is derived from an EMBL/GenBank/DDBJ whole genome shotgun (WGS) entry which is preliminary data.</text>
</comment>
<evidence type="ECO:0000313" key="2">
    <source>
        <dbReference type="Proteomes" id="UP000564806"/>
    </source>
</evidence>
<evidence type="ECO:0000313" key="1">
    <source>
        <dbReference type="EMBL" id="NUU62669.1"/>
    </source>
</evidence>
<protein>
    <submittedName>
        <fullName evidence="1">Uncharacterized protein</fullName>
    </submittedName>
</protein>
<dbReference type="EMBL" id="JABWCS010000215">
    <property type="protein sequence ID" value="NUU62669.1"/>
    <property type="molecule type" value="Genomic_DNA"/>
</dbReference>
<accession>A0A850ESH2</accession>
<dbReference type="Proteomes" id="UP000564806">
    <property type="component" value="Unassembled WGS sequence"/>
</dbReference>
<dbReference type="AlphaFoldDB" id="A0A850ESH2"/>
<name>A0A850ESH2_9BACL</name>
<reference evidence="1" key="1">
    <citation type="submission" date="2020-06" db="EMBL/GenBank/DDBJ databases">
        <title>Paenibacillus sp. nov., isolated from soil.</title>
        <authorList>
            <person name="Seo Y.L."/>
        </authorList>
    </citation>
    <scope>NUCLEOTIDE SEQUENCE [LARGE SCALE GENOMIC DNA]</scope>
    <source>
        <strain evidence="1">JW14</strain>
    </source>
</reference>
<keyword evidence="2" id="KW-1185">Reference proteome</keyword>